<comment type="caution">
    <text evidence="3">The sequence shown here is derived from an EMBL/GenBank/DDBJ whole genome shotgun (WGS) entry which is preliminary data.</text>
</comment>
<dbReference type="PANTHER" id="PTHR43194:SF2">
    <property type="entry name" value="PEROXISOMAL MEMBRANE PROTEIN LPX1"/>
    <property type="match status" value="1"/>
</dbReference>
<keyword evidence="5" id="KW-1185">Reference proteome</keyword>
<feature type="domain" description="Peptidase S33 tripeptidyl aminopeptidase-like C-terminal" evidence="1">
    <location>
        <begin position="178"/>
        <end position="240"/>
    </location>
</feature>
<evidence type="ECO:0000313" key="3">
    <source>
        <dbReference type="EMBL" id="MDV7694826.1"/>
    </source>
</evidence>
<name>A0AAP5TE07_9LACO</name>
<evidence type="ECO:0000259" key="2">
    <source>
        <dbReference type="Pfam" id="PF12146"/>
    </source>
</evidence>
<dbReference type="InterPro" id="IPR022742">
    <property type="entry name" value="Hydrolase_4"/>
</dbReference>
<dbReference type="EMBL" id="WERX01000026">
    <property type="protein sequence ID" value="MDV7694826.1"/>
    <property type="molecule type" value="Genomic_DNA"/>
</dbReference>
<evidence type="ECO:0000259" key="1">
    <source>
        <dbReference type="Pfam" id="PF08386"/>
    </source>
</evidence>
<dbReference type="Pfam" id="PF12146">
    <property type="entry name" value="Hydrolase_4"/>
    <property type="match status" value="1"/>
</dbReference>
<accession>A0AAP5TE07</accession>
<dbReference type="PANTHER" id="PTHR43194">
    <property type="entry name" value="HYDROLASE ALPHA/BETA FOLD FAMILY"/>
    <property type="match status" value="1"/>
</dbReference>
<proteinExistence type="predicted"/>
<dbReference type="Proteomes" id="UP000077280">
    <property type="component" value="Unassembled WGS sequence"/>
</dbReference>
<evidence type="ECO:0000313" key="5">
    <source>
        <dbReference type="Proteomes" id="UP000077280"/>
    </source>
</evidence>
<dbReference type="InterPro" id="IPR029058">
    <property type="entry name" value="AB_hydrolase_fold"/>
</dbReference>
<dbReference type="SUPFAM" id="SSF53474">
    <property type="entry name" value="alpha/beta-Hydrolases"/>
    <property type="match status" value="1"/>
</dbReference>
<dbReference type="EMBL" id="LXND01000001">
    <property type="protein sequence ID" value="OAD65016.1"/>
    <property type="molecule type" value="Genomic_DNA"/>
</dbReference>
<organism evidence="3 6">
    <name type="scientific">Pediococcus parvulus</name>
    <dbReference type="NCBI Taxonomy" id="54062"/>
    <lineage>
        <taxon>Bacteria</taxon>
        <taxon>Bacillati</taxon>
        <taxon>Bacillota</taxon>
        <taxon>Bacilli</taxon>
        <taxon>Lactobacillales</taxon>
        <taxon>Lactobacillaceae</taxon>
        <taxon>Pediococcus</taxon>
    </lineage>
</organism>
<dbReference type="InterPro" id="IPR050228">
    <property type="entry name" value="Carboxylesterase_BioH"/>
</dbReference>
<reference evidence="4 5" key="1">
    <citation type="submission" date="2016-05" db="EMBL/GenBank/DDBJ databases">
        <title>Draft genome sequence of Pediococcus parvulus 2.6, a probiotic beta-glucan producer strain.</title>
        <authorList>
            <person name="Mohedano M.L."/>
            <person name="Perez-Ramos A."/>
            <person name="Duenas M.T."/>
            <person name="Lamontanara A."/>
            <person name="Orru L."/>
            <person name="Spano G."/>
            <person name="Capozzi V."/>
            <person name="Lopez P."/>
        </authorList>
    </citation>
    <scope>NUCLEOTIDE SEQUENCE [LARGE SCALE GENOMIC DNA]</scope>
    <source>
        <strain evidence="4 5">2.6</strain>
    </source>
</reference>
<evidence type="ECO:0000313" key="6">
    <source>
        <dbReference type="Proteomes" id="UP001275867"/>
    </source>
</evidence>
<dbReference type="Gene3D" id="3.40.50.1820">
    <property type="entry name" value="alpha/beta hydrolase"/>
    <property type="match status" value="1"/>
</dbReference>
<gene>
    <name evidence="4" type="ORF">A7K95_00170</name>
    <name evidence="3" type="ORF">GA842_08105</name>
</gene>
<reference evidence="3" key="2">
    <citation type="submission" date="2019-10" db="EMBL/GenBank/DDBJ databases">
        <title>Malate fermentation in French cider.</title>
        <authorList>
            <person name="Cousin F.J."/>
            <person name="Medina Fernandez S."/>
            <person name="Misery B."/>
            <person name="Laplace J.-M."/>
            <person name="Cretenet M."/>
        </authorList>
    </citation>
    <scope>NUCLEOTIDE SEQUENCE</scope>
    <source>
        <strain evidence="3">UCMA15901</strain>
    </source>
</reference>
<feature type="domain" description="Serine aminopeptidase S33" evidence="2">
    <location>
        <begin position="32"/>
        <end position="145"/>
    </location>
</feature>
<dbReference type="AlphaFoldDB" id="A0AAP5TE07"/>
<protein>
    <submittedName>
        <fullName evidence="3">Prolyl oligopeptidase family serine peptidase</fullName>
    </submittedName>
</protein>
<dbReference type="Proteomes" id="UP001275867">
    <property type="component" value="Unassembled WGS sequence"/>
</dbReference>
<dbReference type="RefSeq" id="WP_068804683.1">
    <property type="nucleotide sequence ID" value="NZ_LXND01000001.1"/>
</dbReference>
<dbReference type="InterPro" id="IPR013595">
    <property type="entry name" value="Pept_S33_TAP-like_C"/>
</dbReference>
<evidence type="ECO:0000313" key="4">
    <source>
        <dbReference type="EMBL" id="OAD65016.1"/>
    </source>
</evidence>
<sequence>MTKRPVIKDLSVPSSKGQIKGRLYLHDKKQKNPLIILAHGLGDSMESVEGYAQTFFENGYDTYLFNFIGGSMLNDMTKMSIFTEKDDLNVVVDYFSNKKRKLILFGASQGGVVASLVASLRNDITALILLYPAFVMKDEMQRLFANQKLPKTFDFAGMCLGKVYVEKLSKYDLWGNSTKFKGPTLIVHGTADQTVPIRYSIEAVRKFTKARLVEVTHAGHDFYGRDQMKVSEEILRFLESVKGISER</sequence>
<dbReference type="Pfam" id="PF08386">
    <property type="entry name" value="Abhydrolase_4"/>
    <property type="match status" value="1"/>
</dbReference>